<keyword evidence="1" id="KW-0472">Membrane</keyword>
<keyword evidence="1" id="KW-0812">Transmembrane</keyword>
<accession>L7MA77</accession>
<keyword evidence="1" id="KW-1133">Transmembrane helix</keyword>
<reference evidence="2" key="1">
    <citation type="submission" date="2012-11" db="EMBL/GenBank/DDBJ databases">
        <authorList>
            <person name="Lucero-Rivera Y.E."/>
            <person name="Tovar-Ramirez D."/>
        </authorList>
    </citation>
    <scope>NUCLEOTIDE SEQUENCE</scope>
    <source>
        <tissue evidence="2">Salivary gland</tissue>
    </source>
</reference>
<name>L7MA77_RHIPC</name>
<dbReference type="AlphaFoldDB" id="L7MA77"/>
<evidence type="ECO:0000256" key="1">
    <source>
        <dbReference type="SAM" id="Phobius"/>
    </source>
</evidence>
<reference evidence="2" key="2">
    <citation type="journal article" date="2015" name="J. Proteomics">
        <title>Sexual differences in the sialomes of the zebra tick, Rhipicephalus pulchellus.</title>
        <authorList>
            <person name="Tan A.W."/>
            <person name="Francischetti I.M."/>
            <person name="Slovak M."/>
            <person name="Kini R.M."/>
            <person name="Ribeiro J.M."/>
        </authorList>
    </citation>
    <scope>NUCLEOTIDE SEQUENCE</scope>
    <source>
        <tissue evidence="2">Salivary gland</tissue>
    </source>
</reference>
<protein>
    <submittedName>
        <fullName evidence="2">Putative metastriate ixostatin family member</fullName>
    </submittedName>
</protein>
<evidence type="ECO:0000313" key="2">
    <source>
        <dbReference type="EMBL" id="JAA60772.1"/>
    </source>
</evidence>
<feature type="transmembrane region" description="Helical" evidence="1">
    <location>
        <begin position="12"/>
        <end position="31"/>
    </location>
</feature>
<organism evidence="2">
    <name type="scientific">Rhipicephalus pulchellus</name>
    <name type="common">Yellow backed tick</name>
    <name type="synonym">Dermacentor pulchellus</name>
    <dbReference type="NCBI Taxonomy" id="72859"/>
    <lineage>
        <taxon>Eukaryota</taxon>
        <taxon>Metazoa</taxon>
        <taxon>Ecdysozoa</taxon>
        <taxon>Arthropoda</taxon>
        <taxon>Chelicerata</taxon>
        <taxon>Arachnida</taxon>
        <taxon>Acari</taxon>
        <taxon>Parasitiformes</taxon>
        <taxon>Ixodida</taxon>
        <taxon>Ixodoidea</taxon>
        <taxon>Ixodidae</taxon>
        <taxon>Rhipicephalinae</taxon>
        <taxon>Rhipicephalus</taxon>
        <taxon>Rhipicephalus</taxon>
    </lineage>
</organism>
<proteinExistence type="evidence at transcript level"/>
<sequence length="132" mass="15013">MKGRYLRYNNMTSIYITVVLLGYFTCTATHHKGYHMDHHGKNGFPTHLSDLPMHPTFHRGCESSDCPPGYKICCLLIRGQCGCKCVPWLHHCSYAWEDECPLPHRPNCAHTDAEDLCHCDFAGFYAVLGLPK</sequence>
<dbReference type="EMBL" id="GACK01004262">
    <property type="protein sequence ID" value="JAA60772.1"/>
    <property type="molecule type" value="mRNA"/>
</dbReference>